<dbReference type="EMBL" id="FZOA01000002">
    <property type="protein sequence ID" value="SNR70767.1"/>
    <property type="molecule type" value="Genomic_DNA"/>
</dbReference>
<dbReference type="AlphaFoldDB" id="A0A238YI13"/>
<evidence type="ECO:0000256" key="4">
    <source>
        <dbReference type="HAMAP-Rule" id="MF_00655"/>
    </source>
</evidence>
<dbReference type="UniPathway" id="UPA00539"/>
<dbReference type="HAMAP" id="MF_00655">
    <property type="entry name" value="PQQ_syn_PqqD"/>
    <property type="match status" value="1"/>
</dbReference>
<dbReference type="GO" id="GO:0048038">
    <property type="term" value="F:quinone binding"/>
    <property type="evidence" value="ECO:0007669"/>
    <property type="project" value="InterPro"/>
</dbReference>
<comment type="pathway">
    <text evidence="1 4">Cofactor biosynthesis; pyrroloquinoline quinone biosynthesis.</text>
</comment>
<keyword evidence="3 4" id="KW-0884">PQQ biosynthesis</keyword>
<dbReference type="Pfam" id="PF05402">
    <property type="entry name" value="PqqD"/>
    <property type="match status" value="1"/>
</dbReference>
<comment type="function">
    <text evidence="4">Functions as a PqqA binding protein and presents PqqA to PqqE, in the pyrroloquinoline quinone (PQQ) biosynthetic pathway.</text>
</comment>
<protein>
    <recommendedName>
        <fullName evidence="4">PqqA binding protein</fullName>
    </recommendedName>
    <alternativeName>
        <fullName evidence="4">Coenzyme PQQ synthesis protein D</fullName>
    </alternativeName>
    <alternativeName>
        <fullName evidence="4">Pyrroloquinoline quinone biosynthesis protein D</fullName>
    </alternativeName>
</protein>
<dbReference type="RefSeq" id="WP_089374768.1">
    <property type="nucleotide sequence ID" value="NZ_FZOA01000002.1"/>
</dbReference>
<comment type="similarity">
    <text evidence="4">Belongs to the PqqD family.</text>
</comment>
<sequence length="102" mass="11407">MSTISDNQDNASISTSDVYAVARHYRFQWEEAQQCYVLLFPEGMIKLNGGAGEVIRRVDGQRSVTDIVADVQSAFPDVKDIQADVIAMLELAVEKAWLEKRS</sequence>
<dbReference type="InterPro" id="IPR008792">
    <property type="entry name" value="PQQD"/>
</dbReference>
<comment type="subunit">
    <text evidence="2 4">Monomer. Interacts with PqqE.</text>
</comment>
<evidence type="ECO:0000313" key="6">
    <source>
        <dbReference type="Proteomes" id="UP000198305"/>
    </source>
</evidence>
<keyword evidence="6" id="KW-1185">Reference proteome</keyword>
<evidence type="ECO:0000313" key="5">
    <source>
        <dbReference type="EMBL" id="SNR70767.1"/>
    </source>
</evidence>
<dbReference type="Proteomes" id="UP000198305">
    <property type="component" value="Unassembled WGS sequence"/>
</dbReference>
<evidence type="ECO:0000256" key="3">
    <source>
        <dbReference type="ARBA" id="ARBA00022905"/>
    </source>
</evidence>
<evidence type="ECO:0000256" key="2">
    <source>
        <dbReference type="ARBA" id="ARBA00011741"/>
    </source>
</evidence>
<gene>
    <name evidence="4" type="primary">pqqD</name>
    <name evidence="5" type="ORF">SAMN05192560_0623</name>
</gene>
<accession>A0A238YI13</accession>
<proteinExistence type="inferred from homology"/>
<organism evidence="5 6">
    <name type="scientific">Methylobacillus rhizosphaerae</name>
    <dbReference type="NCBI Taxonomy" id="551994"/>
    <lineage>
        <taxon>Bacteria</taxon>
        <taxon>Pseudomonadati</taxon>
        <taxon>Pseudomonadota</taxon>
        <taxon>Betaproteobacteria</taxon>
        <taxon>Nitrosomonadales</taxon>
        <taxon>Methylophilaceae</taxon>
        <taxon>Methylobacillus</taxon>
    </lineage>
</organism>
<dbReference type="InterPro" id="IPR041881">
    <property type="entry name" value="PqqD_sf"/>
</dbReference>
<evidence type="ECO:0000256" key="1">
    <source>
        <dbReference type="ARBA" id="ARBA00004886"/>
    </source>
</evidence>
<dbReference type="GO" id="GO:0018189">
    <property type="term" value="P:pyrroloquinoline quinone biosynthetic process"/>
    <property type="evidence" value="ECO:0007669"/>
    <property type="project" value="UniProtKB-UniRule"/>
</dbReference>
<dbReference type="NCBIfam" id="NF002535">
    <property type="entry name" value="PRK02079.1"/>
    <property type="match status" value="1"/>
</dbReference>
<dbReference type="InterPro" id="IPR022479">
    <property type="entry name" value="PqqD_bac"/>
</dbReference>
<dbReference type="Gene3D" id="1.10.10.1150">
    <property type="entry name" value="Coenzyme PQQ synthesis protein D (PqqD)"/>
    <property type="match status" value="1"/>
</dbReference>
<name>A0A238YI13_9PROT</name>
<dbReference type="NCBIfam" id="TIGR03859">
    <property type="entry name" value="PQQ_PqqD"/>
    <property type="match status" value="1"/>
</dbReference>
<dbReference type="OrthoDB" id="7356791at2"/>
<reference evidence="6" key="1">
    <citation type="submission" date="2017-06" db="EMBL/GenBank/DDBJ databases">
        <authorList>
            <person name="Varghese N."/>
            <person name="Submissions S."/>
        </authorList>
    </citation>
    <scope>NUCLEOTIDE SEQUENCE [LARGE SCALE GENOMIC DNA]</scope>
    <source>
        <strain evidence="6">Ca-68</strain>
    </source>
</reference>